<feature type="region of interest" description="Disordered" evidence="1">
    <location>
        <begin position="446"/>
        <end position="489"/>
    </location>
</feature>
<organism evidence="2 3">
    <name type="scientific">Durusdinium trenchii</name>
    <dbReference type="NCBI Taxonomy" id="1381693"/>
    <lineage>
        <taxon>Eukaryota</taxon>
        <taxon>Sar</taxon>
        <taxon>Alveolata</taxon>
        <taxon>Dinophyceae</taxon>
        <taxon>Suessiales</taxon>
        <taxon>Symbiodiniaceae</taxon>
        <taxon>Durusdinium</taxon>
    </lineage>
</organism>
<evidence type="ECO:0000256" key="1">
    <source>
        <dbReference type="SAM" id="MobiDB-lite"/>
    </source>
</evidence>
<gene>
    <name evidence="2" type="ORF">SCF082_LOCUS32099</name>
</gene>
<evidence type="ECO:0000313" key="3">
    <source>
        <dbReference type="Proteomes" id="UP001642464"/>
    </source>
</evidence>
<dbReference type="GO" id="GO:0008168">
    <property type="term" value="F:methyltransferase activity"/>
    <property type="evidence" value="ECO:0007669"/>
    <property type="project" value="UniProtKB-KW"/>
</dbReference>
<keyword evidence="2" id="KW-0808">Transferase</keyword>
<dbReference type="Proteomes" id="UP001642464">
    <property type="component" value="Unassembled WGS sequence"/>
</dbReference>
<dbReference type="GO" id="GO:0032259">
    <property type="term" value="P:methylation"/>
    <property type="evidence" value="ECO:0007669"/>
    <property type="project" value="UniProtKB-KW"/>
</dbReference>
<comment type="caution">
    <text evidence="2">The sequence shown here is derived from an EMBL/GenBank/DDBJ whole genome shotgun (WGS) entry which is preliminary data.</text>
</comment>
<evidence type="ECO:0000313" key="2">
    <source>
        <dbReference type="EMBL" id="CAK9061212.1"/>
    </source>
</evidence>
<name>A0ABP0NBP8_9DINO</name>
<sequence>MFSVTRLSAQLQQTTWQQALLSLEEDETALQTWANKFEVFAAQQGGLDMKYLKDRYDRGVQKVSELMNDRHVFATYSSAVLAHADIVQKQASLGSSALTLMVIDCTLWPNRALTIDEAVSLGQAVAGGALMSMKSHSTLPTAVTKETAARLASNAPRIPDLILEKYTGAHLSKLHELESRINANAAVVAALGNHQAATSTSEGTTATSPQRTLASPDWDAGYSPVNFARTVDMDSIPLTDFESEARNAADQIPWLLAKDTDTVSLVTGTEKELMSLSDVMCNVTRTRGVTEVRLADYDLQAMTKVDANGATLPRAFRYTLEMKTKVHAFLPKQLADGADPKDLRSSVLGAFWLPNLEKIPKSPTASIIWEAAKHFGDHSNTMFSFYDDLLFFWKFSCSSAGMDANPKVVRISKYRYNTGPRAGIWGFKINDSERVRESMITEALRKRRAEASAQQAAQDAPMEDLTAENGGEGEEEELEQDDEQVEDPE</sequence>
<dbReference type="EMBL" id="CAXAMM010027635">
    <property type="protein sequence ID" value="CAK9061212.1"/>
    <property type="molecule type" value="Genomic_DNA"/>
</dbReference>
<feature type="compositionally biased region" description="Low complexity" evidence="1">
    <location>
        <begin position="451"/>
        <end position="460"/>
    </location>
</feature>
<reference evidence="2 3" key="1">
    <citation type="submission" date="2024-02" db="EMBL/GenBank/DDBJ databases">
        <authorList>
            <person name="Chen Y."/>
            <person name="Shah S."/>
            <person name="Dougan E. K."/>
            <person name="Thang M."/>
            <person name="Chan C."/>
        </authorList>
    </citation>
    <scope>NUCLEOTIDE SEQUENCE [LARGE SCALE GENOMIC DNA]</scope>
</reference>
<proteinExistence type="predicted"/>
<feature type="compositionally biased region" description="Acidic residues" evidence="1">
    <location>
        <begin position="461"/>
        <end position="489"/>
    </location>
</feature>
<protein>
    <submittedName>
        <fullName evidence="2">Modification methylase ScrFIA</fullName>
    </submittedName>
</protein>
<accession>A0ABP0NBP8</accession>
<keyword evidence="3" id="KW-1185">Reference proteome</keyword>
<keyword evidence="2" id="KW-0489">Methyltransferase</keyword>